<keyword evidence="3" id="KW-0158">Chromosome</keyword>
<feature type="compositionally biased region" description="Polar residues" evidence="7">
    <location>
        <begin position="1534"/>
        <end position="1543"/>
    </location>
</feature>
<dbReference type="GO" id="GO:0005634">
    <property type="term" value="C:nucleus"/>
    <property type="evidence" value="ECO:0007669"/>
    <property type="project" value="UniProtKB-SubCell"/>
</dbReference>
<proteinExistence type="predicted"/>
<keyword evidence="6" id="KW-0131">Cell cycle</keyword>
<feature type="domain" description="Telomere-associated protein Rif1 N-terminal" evidence="8">
    <location>
        <begin position="154"/>
        <end position="528"/>
    </location>
</feature>
<dbReference type="OrthoDB" id="1659429at2759"/>
<evidence type="ECO:0000256" key="2">
    <source>
        <dbReference type="ARBA" id="ARBA00004574"/>
    </source>
</evidence>
<evidence type="ECO:0000313" key="9">
    <source>
        <dbReference type="EMBL" id="KAF2151886.1"/>
    </source>
</evidence>
<dbReference type="InterPro" id="IPR016024">
    <property type="entry name" value="ARM-type_fold"/>
</dbReference>
<evidence type="ECO:0000256" key="3">
    <source>
        <dbReference type="ARBA" id="ARBA00022454"/>
    </source>
</evidence>
<dbReference type="Pfam" id="PF12231">
    <property type="entry name" value="Rif1_N"/>
    <property type="match status" value="1"/>
</dbReference>
<evidence type="ECO:0000256" key="1">
    <source>
        <dbReference type="ARBA" id="ARBA00004123"/>
    </source>
</evidence>
<dbReference type="GO" id="GO:0000723">
    <property type="term" value="P:telomere maintenance"/>
    <property type="evidence" value="ECO:0007669"/>
    <property type="project" value="TreeGrafter"/>
</dbReference>
<feature type="region of interest" description="Disordered" evidence="7">
    <location>
        <begin position="1361"/>
        <end position="1649"/>
    </location>
</feature>
<reference evidence="9" key="1">
    <citation type="journal article" date="2020" name="Stud. Mycol.">
        <title>101 Dothideomycetes genomes: a test case for predicting lifestyles and emergence of pathogens.</title>
        <authorList>
            <person name="Haridas S."/>
            <person name="Albert R."/>
            <person name="Binder M."/>
            <person name="Bloem J."/>
            <person name="Labutti K."/>
            <person name="Salamov A."/>
            <person name="Andreopoulos B."/>
            <person name="Baker S."/>
            <person name="Barry K."/>
            <person name="Bills G."/>
            <person name="Bluhm B."/>
            <person name="Cannon C."/>
            <person name="Castanera R."/>
            <person name="Culley D."/>
            <person name="Daum C."/>
            <person name="Ezra D."/>
            <person name="Gonzalez J."/>
            <person name="Henrissat B."/>
            <person name="Kuo A."/>
            <person name="Liang C."/>
            <person name="Lipzen A."/>
            <person name="Lutzoni F."/>
            <person name="Magnuson J."/>
            <person name="Mondo S."/>
            <person name="Nolan M."/>
            <person name="Ohm R."/>
            <person name="Pangilinan J."/>
            <person name="Park H.-J."/>
            <person name="Ramirez L."/>
            <person name="Alfaro M."/>
            <person name="Sun H."/>
            <person name="Tritt A."/>
            <person name="Yoshinaga Y."/>
            <person name="Zwiers L.-H."/>
            <person name="Turgeon B."/>
            <person name="Goodwin S."/>
            <person name="Spatafora J."/>
            <person name="Crous P."/>
            <person name="Grigoriev I."/>
        </authorList>
    </citation>
    <scope>NUCLEOTIDE SEQUENCE</scope>
    <source>
        <strain evidence="9">CBS 260.36</strain>
    </source>
</reference>
<accession>A0A9P4MLM4</accession>
<evidence type="ECO:0000313" key="10">
    <source>
        <dbReference type="Proteomes" id="UP000799439"/>
    </source>
</evidence>
<feature type="region of interest" description="Disordered" evidence="7">
    <location>
        <begin position="43"/>
        <end position="97"/>
    </location>
</feature>
<evidence type="ECO:0000256" key="7">
    <source>
        <dbReference type="SAM" id="MobiDB-lite"/>
    </source>
</evidence>
<feature type="compositionally biased region" description="Basic and acidic residues" evidence="7">
    <location>
        <begin position="1205"/>
        <end position="1216"/>
    </location>
</feature>
<feature type="region of interest" description="Disordered" evidence="7">
    <location>
        <begin position="1145"/>
        <end position="1176"/>
    </location>
</feature>
<dbReference type="InterPro" id="IPR022031">
    <property type="entry name" value="Rif1_N"/>
</dbReference>
<gene>
    <name evidence="9" type="ORF">K461DRAFT_279401</name>
</gene>
<dbReference type="SUPFAM" id="SSF48371">
    <property type="entry name" value="ARM repeat"/>
    <property type="match status" value="1"/>
</dbReference>
<feature type="compositionally biased region" description="Polar residues" evidence="7">
    <location>
        <begin position="1399"/>
        <end position="1417"/>
    </location>
</feature>
<feature type="region of interest" description="Disordered" evidence="7">
    <location>
        <begin position="1197"/>
        <end position="1237"/>
    </location>
</feature>
<name>A0A9P4MLM4_9PEZI</name>
<dbReference type="PANTHER" id="PTHR22928">
    <property type="entry name" value="TELOMERE-ASSOCIATED PROTEIN RIF1"/>
    <property type="match status" value="1"/>
</dbReference>
<feature type="compositionally biased region" description="Basic residues" evidence="7">
    <location>
        <begin position="1547"/>
        <end position="1558"/>
    </location>
</feature>
<keyword evidence="10" id="KW-1185">Reference proteome</keyword>
<keyword evidence="4" id="KW-0779">Telomere</keyword>
<dbReference type="GO" id="GO:0140445">
    <property type="term" value="C:chromosome, telomeric repeat region"/>
    <property type="evidence" value="ECO:0007669"/>
    <property type="project" value="TreeGrafter"/>
</dbReference>
<feature type="compositionally biased region" description="Low complexity" evidence="7">
    <location>
        <begin position="1149"/>
        <end position="1162"/>
    </location>
</feature>
<evidence type="ECO:0000256" key="5">
    <source>
        <dbReference type="ARBA" id="ARBA00023242"/>
    </source>
</evidence>
<dbReference type="EMBL" id="ML996087">
    <property type="protein sequence ID" value="KAF2151886.1"/>
    <property type="molecule type" value="Genomic_DNA"/>
</dbReference>
<comment type="caution">
    <text evidence="9">The sequence shown here is derived from an EMBL/GenBank/DDBJ whole genome shotgun (WGS) entry which is preliminary data.</text>
</comment>
<dbReference type="PANTHER" id="PTHR22928:SF3">
    <property type="entry name" value="TELOMERE-ASSOCIATED PROTEIN RIF1"/>
    <property type="match status" value="1"/>
</dbReference>
<sequence length="1737" mass="192170">MTLSTASIFNCGPSPPTPPADRAQDQAIFEALDFLNVDFSLSKPEPTSGKVASGLDTPPKSSPLAQDNFPSSREKKVGFRSWTVQHNGPSPKKTTTELRPLPQTRKAKPLKSILKSNVCYTPTPEDERFQSNGYFSPERPVSIPKMLESVVQSLASPDSLLRLDGYQTLNGALKAYTNFPNEEALRERLPQLQSFILRDIKSSSDDTRNTNLTTQALKLSISLLQLASLSSNITNDFRSTLFDTALNVLGSEVLNKAIANHFLYLLASPDFRPRNLTTAKADLLLTRLDGITSRISGNSVTAGRLTIYLRLIEQVPTVMLSKIRSWIEHIFHGCLSSNEDICRRAIDCGLRAGLEFGAHYNAQKAIVEVFATETSDLTTYGNYFVSKISDMISDTSRSSLVPRMWSLIILFFRNHKRPITSWQMLKPLLMVIQQCLNSPDIQTKYQATIAWNRLVYVVSLDEVKLWPMDKLVTMLKVPFTAAFNLQLSSNRAAIEARKTAHFGYTNLLYYALQPSQSLERLDVFWNIYASDLLPKMLRTGDRDGKFANRVLKALFFDGAKAWDPSRANALPEIRVEELPRLNSDWLRTRLPKILNCFEGYFGASLCVSSAGSDVYETPWRQLVSSVAEARFQEVRTSTETREALAHLMNFLRKIWTNAARWVKQLPPKTFIGHFGKMLSVCLQAFGAVVFLEQNIAVDQAEVVQPAPTPSNRSSKHHAPLQSPFNFLIRMLCTPHNILTDQEVIVEVIESMLEVVLQSQNSLVARLALLRQCLSNLRTQVDGIQKSTMHTNVAHVTLAAATASLRLEQENENRQLQYGQVIKYMNAMLVDYLQIQKDGEISAAWSDAFNTLAGQLLALGGESVVQVGLVDALLDIIQHHKEHFSVDLIVQTTAAIIAKASWITSRGQAEKAMKTLSVSSLDLAKKSNQIVKNNRLLKFCDSILRQLYDDIDSCGVHAVGLVEAVDLHIKKCPPALRTAPFETMSGGIGTIIEDQENKFVQDTLLSESMRRQILGLWSTLSLTFQSLQYIPQSLDLLTPVLLSGFSSRHVSVVNDAISTWNATFGQHAEMLYPDALLPVLRELSNNVQIELPNIPVEVVKGASVSLPVFSGGLYPVESSDEMESAFPTSTSGVPRQQMAPVLKQRRTPIRAGSAGRALSSAARTQTPKSKALPLPRLRHDNSQIEFVAIENLPTELIDDGSQGLTEHQKEVRERQEQEAAGLLGQFSSSPTPASTTNNLIVDRVRERLHSDSIGDRLSTPEVAEVVEDTDLPDDALGSSPSAQSAQRAQSRSSRQGSSPPTRMRQPNFTDVDVHDEAGDIPSSPPEQPEDYVYDPENVFYTPADPIFAEPIVIEDTRPMYGLPGDMVNGSGDEKLEGDFGIEVQSGKPSELVQDEDNSDEPSTAVENTTFGDRSTETPAQPDIDISRVEDSFLDSSEDATTLVNQDTDANDDISNTEVQATPRRTRKRRHPDTASPVSASKRQRKPSPIKRMLSSLFGSTRATAKPEEPMEDCIVVATEQEPESTEPENVEVIQPASQPDSTTDSVKRPRGRPPGRKRKSDVVNADTSKIEDAKHNNSTIENSKAAEVDVPAASNTLKRRSSRLSGAPEEEQSVPSSLPPRKTRKRTKEQDKKTAATPENSLSMDAVDQTPVNRVNESYETDLSPESQLQREAAEAAKLEAWLIASPRSILGRLKNILVDVKEMGKKFVLGSQEQMELTGLLFELGSEVHAAGQRTAT</sequence>
<feature type="compositionally biased region" description="Polar residues" evidence="7">
    <location>
        <begin position="1437"/>
        <end position="1458"/>
    </location>
</feature>
<comment type="subcellular location">
    <subcellularLocation>
        <location evidence="2">Chromosome</location>
        <location evidence="2">Telomere</location>
    </subcellularLocation>
    <subcellularLocation>
        <location evidence="1">Nucleus</location>
    </subcellularLocation>
</comment>
<feature type="region of interest" description="Disordered" evidence="7">
    <location>
        <begin position="1270"/>
        <end position="1336"/>
    </location>
</feature>
<evidence type="ECO:0000256" key="6">
    <source>
        <dbReference type="ARBA" id="ARBA00023306"/>
    </source>
</evidence>
<feature type="compositionally biased region" description="Acidic residues" evidence="7">
    <location>
        <begin position="1519"/>
        <end position="1528"/>
    </location>
</feature>
<feature type="compositionally biased region" description="Low complexity" evidence="7">
    <location>
        <begin position="1226"/>
        <end position="1235"/>
    </location>
</feature>
<feature type="region of interest" description="Disordered" evidence="7">
    <location>
        <begin position="1"/>
        <end position="24"/>
    </location>
</feature>
<keyword evidence="5" id="KW-0539">Nucleus</keyword>
<feature type="compositionally biased region" description="Low complexity" evidence="7">
    <location>
        <begin position="1276"/>
        <end position="1299"/>
    </location>
</feature>
<evidence type="ECO:0000259" key="8">
    <source>
        <dbReference type="Pfam" id="PF12231"/>
    </source>
</evidence>
<dbReference type="Proteomes" id="UP000799439">
    <property type="component" value="Unassembled WGS sequence"/>
</dbReference>
<evidence type="ECO:0000256" key="4">
    <source>
        <dbReference type="ARBA" id="ARBA00022895"/>
    </source>
</evidence>
<organism evidence="9 10">
    <name type="scientific">Myriangium duriaei CBS 260.36</name>
    <dbReference type="NCBI Taxonomy" id="1168546"/>
    <lineage>
        <taxon>Eukaryota</taxon>
        <taxon>Fungi</taxon>
        <taxon>Dikarya</taxon>
        <taxon>Ascomycota</taxon>
        <taxon>Pezizomycotina</taxon>
        <taxon>Dothideomycetes</taxon>
        <taxon>Dothideomycetidae</taxon>
        <taxon>Myriangiales</taxon>
        <taxon>Myriangiaceae</taxon>
        <taxon>Myriangium</taxon>
    </lineage>
</organism>
<protein>
    <recommendedName>
        <fullName evidence="8">Telomere-associated protein Rif1 N-terminal domain-containing protein</fullName>
    </recommendedName>
</protein>